<dbReference type="EMBL" id="BGZK01000266">
    <property type="protein sequence ID" value="GBP32867.1"/>
    <property type="molecule type" value="Genomic_DNA"/>
</dbReference>
<dbReference type="InterPro" id="IPR050196">
    <property type="entry name" value="Cytochrome_P450_Monoox"/>
</dbReference>
<comment type="function">
    <text evidence="2">May be involved in the metabolism of insect hormones and in the breakdown of synthetic insecticides.</text>
</comment>
<dbReference type="PRINTS" id="PR00385">
    <property type="entry name" value="P450"/>
</dbReference>
<dbReference type="PRINTS" id="PR00463">
    <property type="entry name" value="EP450I"/>
</dbReference>
<dbReference type="GO" id="GO:0005789">
    <property type="term" value="C:endoplasmic reticulum membrane"/>
    <property type="evidence" value="ECO:0007669"/>
    <property type="project" value="UniProtKB-SubCell"/>
</dbReference>
<dbReference type="GO" id="GO:0005506">
    <property type="term" value="F:iron ion binding"/>
    <property type="evidence" value="ECO:0007669"/>
    <property type="project" value="InterPro"/>
</dbReference>
<dbReference type="InterPro" id="IPR036396">
    <property type="entry name" value="Cyt_P450_sf"/>
</dbReference>
<keyword evidence="9" id="KW-0492">Microsome</keyword>
<dbReference type="GO" id="GO:0020037">
    <property type="term" value="F:heme binding"/>
    <property type="evidence" value="ECO:0007669"/>
    <property type="project" value="InterPro"/>
</dbReference>
<sequence length="315" mass="35682">MSSSLLRAGDIPFYLRKISEISRQIKSQLTTTLCRREGVTLHSARSTAGGHALRAVIRNKKEEIEKGEQEIHTKTQTEFDVNLYTKKTFLELLISLSGGAKGYSNIELREEVMTIIIAGTDTSAVALGFTLMLLAKYPDVQERVHKELYDVFGTSYRPLVKEDLPKLQYLERVIKESLRLFPPVPFIIRKILEEIELPSGRILPAGCGVAISIWGVHRDPAHWGPDAEHFDPDRFSPERFLLEHPCSYMPFSSGPRNCLGYRYAMMSLKTVLATLLRRCRVLGEPERGPVPHIDVKIDIMMKATNGYKISIAKRQ</sequence>
<evidence type="ECO:0000256" key="5">
    <source>
        <dbReference type="ARBA" id="ARBA00010617"/>
    </source>
</evidence>
<evidence type="ECO:0000256" key="14">
    <source>
        <dbReference type="PIRSR" id="PIRSR602401-1"/>
    </source>
</evidence>
<evidence type="ECO:0000256" key="2">
    <source>
        <dbReference type="ARBA" id="ARBA00003690"/>
    </source>
</evidence>
<feature type="binding site" description="axial binding residue" evidence="14">
    <location>
        <position position="258"/>
    </location>
    <ligand>
        <name>heme</name>
        <dbReference type="ChEBI" id="CHEBI:30413"/>
    </ligand>
    <ligandPart>
        <name>Fe</name>
        <dbReference type="ChEBI" id="CHEBI:18248"/>
    </ligandPart>
</feature>
<keyword evidence="11 14" id="KW-0408">Iron</keyword>
<evidence type="ECO:0000256" key="9">
    <source>
        <dbReference type="ARBA" id="ARBA00022848"/>
    </source>
</evidence>
<evidence type="ECO:0000256" key="12">
    <source>
        <dbReference type="ARBA" id="ARBA00023033"/>
    </source>
</evidence>
<dbReference type="GO" id="GO:0016705">
    <property type="term" value="F:oxidoreductase activity, acting on paired donors, with incorporation or reduction of molecular oxygen"/>
    <property type="evidence" value="ECO:0007669"/>
    <property type="project" value="InterPro"/>
</dbReference>
<keyword evidence="13" id="KW-0472">Membrane</keyword>
<comment type="subcellular location">
    <subcellularLocation>
        <location evidence="4">Endoplasmic reticulum membrane</location>
        <topology evidence="4">Peripheral membrane protein</topology>
    </subcellularLocation>
    <subcellularLocation>
        <location evidence="3">Microsome membrane</location>
        <topology evidence="3">Peripheral membrane protein</topology>
    </subcellularLocation>
</comment>
<protein>
    <submittedName>
        <fullName evidence="16">Cytochrome P450 4V2</fullName>
    </submittedName>
</protein>
<dbReference type="STRING" id="151549.A0A4C1V3K9"/>
<comment type="similarity">
    <text evidence="5 15">Belongs to the cytochrome P450 family.</text>
</comment>
<dbReference type="PROSITE" id="PS00086">
    <property type="entry name" value="CYTOCHROME_P450"/>
    <property type="match status" value="1"/>
</dbReference>
<dbReference type="InterPro" id="IPR002401">
    <property type="entry name" value="Cyt_P450_E_grp-I"/>
</dbReference>
<dbReference type="GO" id="GO:0004497">
    <property type="term" value="F:monooxygenase activity"/>
    <property type="evidence" value="ECO:0007669"/>
    <property type="project" value="UniProtKB-KW"/>
</dbReference>
<evidence type="ECO:0000256" key="11">
    <source>
        <dbReference type="ARBA" id="ARBA00023004"/>
    </source>
</evidence>
<keyword evidence="8" id="KW-0256">Endoplasmic reticulum</keyword>
<dbReference type="Pfam" id="PF00067">
    <property type="entry name" value="p450"/>
    <property type="match status" value="1"/>
</dbReference>
<evidence type="ECO:0000256" key="1">
    <source>
        <dbReference type="ARBA" id="ARBA00001971"/>
    </source>
</evidence>
<name>A0A4C1V3K9_EUMVA</name>
<comment type="caution">
    <text evidence="16">The sequence shown here is derived from an EMBL/GenBank/DDBJ whole genome shotgun (WGS) entry which is preliminary data.</text>
</comment>
<reference evidence="16 17" key="1">
    <citation type="journal article" date="2019" name="Commun. Biol.">
        <title>The bagworm genome reveals a unique fibroin gene that provides high tensile strength.</title>
        <authorList>
            <person name="Kono N."/>
            <person name="Nakamura H."/>
            <person name="Ohtoshi R."/>
            <person name="Tomita M."/>
            <person name="Numata K."/>
            <person name="Arakawa K."/>
        </authorList>
    </citation>
    <scope>NUCLEOTIDE SEQUENCE [LARGE SCALE GENOMIC DNA]</scope>
</reference>
<organism evidence="16 17">
    <name type="scientific">Eumeta variegata</name>
    <name type="common">Bagworm moth</name>
    <name type="synonym">Eumeta japonica</name>
    <dbReference type="NCBI Taxonomy" id="151549"/>
    <lineage>
        <taxon>Eukaryota</taxon>
        <taxon>Metazoa</taxon>
        <taxon>Ecdysozoa</taxon>
        <taxon>Arthropoda</taxon>
        <taxon>Hexapoda</taxon>
        <taxon>Insecta</taxon>
        <taxon>Pterygota</taxon>
        <taxon>Neoptera</taxon>
        <taxon>Endopterygota</taxon>
        <taxon>Lepidoptera</taxon>
        <taxon>Glossata</taxon>
        <taxon>Ditrysia</taxon>
        <taxon>Tineoidea</taxon>
        <taxon>Psychidae</taxon>
        <taxon>Oiketicinae</taxon>
        <taxon>Eumeta</taxon>
    </lineage>
</organism>
<dbReference type="Proteomes" id="UP000299102">
    <property type="component" value="Unassembled WGS sequence"/>
</dbReference>
<accession>A0A4C1V3K9</accession>
<dbReference type="PANTHER" id="PTHR24291:SF189">
    <property type="entry name" value="CYTOCHROME P450 4C3-RELATED"/>
    <property type="match status" value="1"/>
</dbReference>
<evidence type="ECO:0000256" key="4">
    <source>
        <dbReference type="ARBA" id="ARBA00004406"/>
    </source>
</evidence>
<evidence type="ECO:0000256" key="15">
    <source>
        <dbReference type="RuleBase" id="RU000461"/>
    </source>
</evidence>
<keyword evidence="10 15" id="KW-0560">Oxidoreductase</keyword>
<evidence type="ECO:0000256" key="8">
    <source>
        <dbReference type="ARBA" id="ARBA00022824"/>
    </source>
</evidence>
<proteinExistence type="inferred from homology"/>
<evidence type="ECO:0000256" key="6">
    <source>
        <dbReference type="ARBA" id="ARBA00022617"/>
    </source>
</evidence>
<dbReference type="SUPFAM" id="SSF48264">
    <property type="entry name" value="Cytochrome P450"/>
    <property type="match status" value="1"/>
</dbReference>
<dbReference type="PANTHER" id="PTHR24291">
    <property type="entry name" value="CYTOCHROME P450 FAMILY 4"/>
    <property type="match status" value="1"/>
</dbReference>
<evidence type="ECO:0000256" key="3">
    <source>
        <dbReference type="ARBA" id="ARBA00004174"/>
    </source>
</evidence>
<keyword evidence="6 14" id="KW-0349">Heme</keyword>
<dbReference type="Gene3D" id="1.10.630.10">
    <property type="entry name" value="Cytochrome P450"/>
    <property type="match status" value="1"/>
</dbReference>
<evidence type="ECO:0000313" key="16">
    <source>
        <dbReference type="EMBL" id="GBP32867.1"/>
    </source>
</evidence>
<dbReference type="InterPro" id="IPR017972">
    <property type="entry name" value="Cyt_P450_CS"/>
</dbReference>
<gene>
    <name evidence="16" type="primary">Cyp4v2</name>
    <name evidence="16" type="ORF">EVAR_81655_1</name>
</gene>
<keyword evidence="7 14" id="KW-0479">Metal-binding</keyword>
<dbReference type="AlphaFoldDB" id="A0A4C1V3K9"/>
<comment type="cofactor">
    <cofactor evidence="1 14">
        <name>heme</name>
        <dbReference type="ChEBI" id="CHEBI:30413"/>
    </cofactor>
</comment>
<evidence type="ECO:0000256" key="7">
    <source>
        <dbReference type="ARBA" id="ARBA00022723"/>
    </source>
</evidence>
<dbReference type="OrthoDB" id="1470350at2759"/>
<keyword evidence="17" id="KW-1185">Reference proteome</keyword>
<keyword evidence="12 15" id="KW-0503">Monooxygenase</keyword>
<dbReference type="InterPro" id="IPR001128">
    <property type="entry name" value="Cyt_P450"/>
</dbReference>
<evidence type="ECO:0000256" key="10">
    <source>
        <dbReference type="ARBA" id="ARBA00023002"/>
    </source>
</evidence>
<evidence type="ECO:0000256" key="13">
    <source>
        <dbReference type="ARBA" id="ARBA00023136"/>
    </source>
</evidence>
<evidence type="ECO:0000313" key="17">
    <source>
        <dbReference type="Proteomes" id="UP000299102"/>
    </source>
</evidence>